<dbReference type="GO" id="GO:0003677">
    <property type="term" value="F:DNA binding"/>
    <property type="evidence" value="ECO:0007669"/>
    <property type="project" value="UniProtKB-KW"/>
</dbReference>
<reference evidence="3" key="1">
    <citation type="submission" date="2016-10" db="EMBL/GenBank/DDBJ databases">
        <authorList>
            <person name="Varghese N."/>
        </authorList>
    </citation>
    <scope>NUCLEOTIDE SEQUENCE [LARGE SCALE GENOMIC DNA]</scope>
    <source>
        <strain evidence="3">DSM 44719</strain>
    </source>
</reference>
<keyword evidence="2" id="KW-0238">DNA-binding</keyword>
<dbReference type="EMBL" id="FNTL01000003">
    <property type="protein sequence ID" value="SEB44545.1"/>
    <property type="molecule type" value="Genomic_DNA"/>
</dbReference>
<dbReference type="SUPFAM" id="SSF46785">
    <property type="entry name" value="Winged helix' DNA-binding domain"/>
    <property type="match status" value="1"/>
</dbReference>
<dbReference type="GO" id="GO:0003700">
    <property type="term" value="F:DNA-binding transcription factor activity"/>
    <property type="evidence" value="ECO:0007669"/>
    <property type="project" value="InterPro"/>
</dbReference>
<dbReference type="InterPro" id="IPR036388">
    <property type="entry name" value="WH-like_DNA-bd_sf"/>
</dbReference>
<dbReference type="InterPro" id="IPR011991">
    <property type="entry name" value="ArsR-like_HTH"/>
</dbReference>
<dbReference type="Proteomes" id="UP000183407">
    <property type="component" value="Unassembled WGS sequence"/>
</dbReference>
<evidence type="ECO:0000259" key="1">
    <source>
        <dbReference type="SMART" id="SM00418"/>
    </source>
</evidence>
<organism evidence="2 3">
    <name type="scientific">Rhodococcus jostii</name>
    <dbReference type="NCBI Taxonomy" id="132919"/>
    <lineage>
        <taxon>Bacteria</taxon>
        <taxon>Bacillati</taxon>
        <taxon>Actinomycetota</taxon>
        <taxon>Actinomycetes</taxon>
        <taxon>Mycobacteriales</taxon>
        <taxon>Nocardiaceae</taxon>
        <taxon>Rhodococcus</taxon>
    </lineage>
</organism>
<feature type="domain" description="HTH arsR-type" evidence="1">
    <location>
        <begin position="17"/>
        <end position="97"/>
    </location>
</feature>
<dbReference type="SMART" id="SM00418">
    <property type="entry name" value="HTH_ARSR"/>
    <property type="match status" value="1"/>
</dbReference>
<proteinExistence type="predicted"/>
<dbReference type="Gene3D" id="1.10.10.10">
    <property type="entry name" value="Winged helix-like DNA-binding domain superfamily/Winged helix DNA-binding domain"/>
    <property type="match status" value="1"/>
</dbReference>
<evidence type="ECO:0000313" key="3">
    <source>
        <dbReference type="Proteomes" id="UP000183407"/>
    </source>
</evidence>
<name>A0A1H4JEN0_RHOJO</name>
<protein>
    <submittedName>
        <fullName evidence="2">DNA-binding transcriptional regulator, ArsR family</fullName>
    </submittedName>
</protein>
<dbReference type="AlphaFoldDB" id="A0A1H4JEN0"/>
<sequence>MGETKDQPAVEQLELGAVFAALADPHRRSIVEDLLREPDGARRKCSTFGVGVSRSTMTHQFKVLRESGLITQFDYRNRAEVMLRRADLDARFPGLLDLVAAGSKRRASAPEDASARG</sequence>
<accession>A0A1H4JEN0</accession>
<gene>
    <name evidence="2" type="ORF">SAMN04490220_0839</name>
</gene>
<dbReference type="InterPro" id="IPR001845">
    <property type="entry name" value="HTH_ArsR_DNA-bd_dom"/>
</dbReference>
<dbReference type="InterPro" id="IPR036390">
    <property type="entry name" value="WH_DNA-bd_sf"/>
</dbReference>
<dbReference type="CDD" id="cd00090">
    <property type="entry name" value="HTH_ARSR"/>
    <property type="match status" value="1"/>
</dbReference>
<evidence type="ECO:0000313" key="2">
    <source>
        <dbReference type="EMBL" id="SEB44545.1"/>
    </source>
</evidence>